<evidence type="ECO:0000313" key="3">
    <source>
        <dbReference type="Proteomes" id="UP000278419"/>
    </source>
</evidence>
<dbReference type="AlphaFoldDB" id="A0A3S4P3H2"/>
<evidence type="ECO:0000313" key="1">
    <source>
        <dbReference type="EMBL" id="VED97180.1"/>
    </source>
</evidence>
<protein>
    <recommendedName>
        <fullName evidence="4">Thiopurine S-methyltransferase</fullName>
    </recommendedName>
</protein>
<dbReference type="EMBL" id="LR134283">
    <property type="protein sequence ID" value="VED97180.1"/>
    <property type="molecule type" value="Genomic_DNA"/>
</dbReference>
<evidence type="ECO:0008006" key="4">
    <source>
        <dbReference type="Google" id="ProtNLM"/>
    </source>
</evidence>
<name>A0A3S4P3H2_STRAP</name>
<gene>
    <name evidence="1" type="ORF">NCTC10713_00082</name>
    <name evidence="2" type="ORF">NCTC10713_01973</name>
</gene>
<organism evidence="1 3">
    <name type="scientific">Streptococcus anginosus</name>
    <dbReference type="NCBI Taxonomy" id="1328"/>
    <lineage>
        <taxon>Bacteria</taxon>
        <taxon>Bacillati</taxon>
        <taxon>Bacillota</taxon>
        <taxon>Bacilli</taxon>
        <taxon>Lactobacillales</taxon>
        <taxon>Streptococcaceae</taxon>
        <taxon>Streptococcus</taxon>
        <taxon>Streptococcus anginosus group</taxon>
    </lineage>
</organism>
<accession>A0A3S4P3H2</accession>
<dbReference type="Proteomes" id="UP000278419">
    <property type="component" value="Chromosome"/>
</dbReference>
<reference evidence="1 3" key="1">
    <citation type="submission" date="2018-12" db="EMBL/GenBank/DDBJ databases">
        <authorList>
            <consortium name="Pathogen Informatics"/>
        </authorList>
    </citation>
    <scope>NUCLEOTIDE SEQUENCE [LARGE SCALE GENOMIC DNA]</scope>
    <source>
        <strain evidence="1 3">NCTC10713</strain>
    </source>
</reference>
<sequence>MAFNRQKGIIRGSMAARIRPTEPKPVQEIVMEIEYFDKTTETISLTYNLEELQRLVSSSFSTGASMNFPSARPPFTINPRWVKKVTYKVKGVIPCD</sequence>
<dbReference type="EMBL" id="LR134283">
    <property type="protein sequence ID" value="VED98958.1"/>
    <property type="molecule type" value="Genomic_DNA"/>
</dbReference>
<proteinExistence type="predicted"/>
<evidence type="ECO:0000313" key="2">
    <source>
        <dbReference type="EMBL" id="VED98958.1"/>
    </source>
</evidence>